<name>A0A0A9FLT2_ARUDO</name>
<reference evidence="2" key="1">
    <citation type="submission" date="2014-09" db="EMBL/GenBank/DDBJ databases">
        <authorList>
            <person name="Magalhaes I.L.F."/>
            <person name="Oliveira U."/>
            <person name="Santos F.R."/>
            <person name="Vidigal T.H.D.A."/>
            <person name="Brescovit A.D."/>
            <person name="Santos A.J."/>
        </authorList>
    </citation>
    <scope>NUCLEOTIDE SEQUENCE</scope>
    <source>
        <tissue evidence="2">Shoot tissue taken approximately 20 cm above the soil surface</tissue>
    </source>
</reference>
<accession>A0A0A9FLT2</accession>
<proteinExistence type="predicted"/>
<evidence type="ECO:0000313" key="2">
    <source>
        <dbReference type="EMBL" id="JAE09233.1"/>
    </source>
</evidence>
<sequence length="42" mass="5028">MQAETSWHFQRPRLIKQVNIVRSLSFVFGLCLHIYPFSNCLF</sequence>
<keyword evidence="1" id="KW-1133">Transmembrane helix</keyword>
<dbReference type="AlphaFoldDB" id="A0A0A9FLT2"/>
<keyword evidence="1" id="KW-0812">Transmembrane</keyword>
<feature type="transmembrane region" description="Helical" evidence="1">
    <location>
        <begin position="20"/>
        <end position="38"/>
    </location>
</feature>
<evidence type="ECO:0000256" key="1">
    <source>
        <dbReference type="SAM" id="Phobius"/>
    </source>
</evidence>
<keyword evidence="1" id="KW-0472">Membrane</keyword>
<organism evidence="2">
    <name type="scientific">Arundo donax</name>
    <name type="common">Giant reed</name>
    <name type="synonym">Donax arundinaceus</name>
    <dbReference type="NCBI Taxonomy" id="35708"/>
    <lineage>
        <taxon>Eukaryota</taxon>
        <taxon>Viridiplantae</taxon>
        <taxon>Streptophyta</taxon>
        <taxon>Embryophyta</taxon>
        <taxon>Tracheophyta</taxon>
        <taxon>Spermatophyta</taxon>
        <taxon>Magnoliopsida</taxon>
        <taxon>Liliopsida</taxon>
        <taxon>Poales</taxon>
        <taxon>Poaceae</taxon>
        <taxon>PACMAD clade</taxon>
        <taxon>Arundinoideae</taxon>
        <taxon>Arundineae</taxon>
        <taxon>Arundo</taxon>
    </lineage>
</organism>
<reference evidence="2" key="2">
    <citation type="journal article" date="2015" name="Data Brief">
        <title>Shoot transcriptome of the giant reed, Arundo donax.</title>
        <authorList>
            <person name="Barrero R.A."/>
            <person name="Guerrero F.D."/>
            <person name="Moolhuijzen P."/>
            <person name="Goolsby J.A."/>
            <person name="Tidwell J."/>
            <person name="Bellgard S.E."/>
            <person name="Bellgard M.I."/>
        </authorList>
    </citation>
    <scope>NUCLEOTIDE SEQUENCE</scope>
    <source>
        <tissue evidence="2">Shoot tissue taken approximately 20 cm above the soil surface</tissue>
    </source>
</reference>
<protein>
    <submittedName>
        <fullName evidence="2">Uncharacterized protein</fullName>
    </submittedName>
</protein>
<dbReference type="EMBL" id="GBRH01188663">
    <property type="protein sequence ID" value="JAE09233.1"/>
    <property type="molecule type" value="Transcribed_RNA"/>
</dbReference>